<evidence type="ECO:0000256" key="1">
    <source>
        <dbReference type="ARBA" id="ARBA00006814"/>
    </source>
</evidence>
<sequence length="163" mass="17593">MDIRIIGVGNEYYSDDALGLIIARSLRDWQIPHTQVIECDGEGTAIIDAWEGATIALIIDAMASGATPGTVFRFDTYAETLPLDGLLSSTHGFGVAEALALACALHRLPLRVLVYAIEGMCFAFGHSLSPPVAQALPGLITQLERDLRSFLLTRTGAYQNLFL</sequence>
<dbReference type="Gene3D" id="3.40.50.1450">
    <property type="entry name" value="HybD-like"/>
    <property type="match status" value="1"/>
</dbReference>
<evidence type="ECO:0000256" key="4">
    <source>
        <dbReference type="ARBA" id="ARBA00022801"/>
    </source>
</evidence>
<comment type="similarity">
    <text evidence="1">Belongs to the peptidase A31 family.</text>
</comment>
<evidence type="ECO:0000313" key="5">
    <source>
        <dbReference type="EMBL" id="GHO48718.1"/>
    </source>
</evidence>
<dbReference type="GO" id="GO:0008047">
    <property type="term" value="F:enzyme activator activity"/>
    <property type="evidence" value="ECO:0007669"/>
    <property type="project" value="InterPro"/>
</dbReference>
<name>A0A8J3MWJ4_9CHLR</name>
<dbReference type="EMBL" id="BNJF01000004">
    <property type="protein sequence ID" value="GHO48718.1"/>
    <property type="molecule type" value="Genomic_DNA"/>
</dbReference>
<keyword evidence="4" id="KW-0378">Hydrolase</keyword>
<accession>A0A8J3MWJ4</accession>
<keyword evidence="2" id="KW-0645">Protease</keyword>
<dbReference type="GO" id="GO:0004190">
    <property type="term" value="F:aspartic-type endopeptidase activity"/>
    <property type="evidence" value="ECO:0007669"/>
    <property type="project" value="UniProtKB-KW"/>
</dbReference>
<dbReference type="Proteomes" id="UP000612362">
    <property type="component" value="Unassembled WGS sequence"/>
</dbReference>
<dbReference type="PANTHER" id="PTHR30302:SF1">
    <property type="entry name" value="HYDROGENASE 2 MATURATION PROTEASE"/>
    <property type="match status" value="1"/>
</dbReference>
<protein>
    <submittedName>
        <fullName evidence="5">Peptidase M52</fullName>
    </submittedName>
</protein>
<evidence type="ECO:0000256" key="3">
    <source>
        <dbReference type="ARBA" id="ARBA00022750"/>
    </source>
</evidence>
<keyword evidence="3" id="KW-0064">Aspartyl protease</keyword>
<dbReference type="CDD" id="cd00518">
    <property type="entry name" value="H2MP"/>
    <property type="match status" value="1"/>
</dbReference>
<dbReference type="GO" id="GO:0016485">
    <property type="term" value="P:protein processing"/>
    <property type="evidence" value="ECO:0007669"/>
    <property type="project" value="TreeGrafter"/>
</dbReference>
<reference evidence="5" key="1">
    <citation type="submission" date="2020-10" db="EMBL/GenBank/DDBJ databases">
        <title>Taxonomic study of unclassified bacteria belonging to the class Ktedonobacteria.</title>
        <authorList>
            <person name="Yabe S."/>
            <person name="Wang C.M."/>
            <person name="Zheng Y."/>
            <person name="Sakai Y."/>
            <person name="Cavaletti L."/>
            <person name="Monciardini P."/>
            <person name="Donadio S."/>
        </authorList>
    </citation>
    <scope>NUCLEOTIDE SEQUENCE</scope>
    <source>
        <strain evidence="5">SOSP1-1</strain>
    </source>
</reference>
<dbReference type="InterPro" id="IPR000671">
    <property type="entry name" value="Peptidase_A31"/>
</dbReference>
<evidence type="ECO:0000256" key="2">
    <source>
        <dbReference type="ARBA" id="ARBA00022670"/>
    </source>
</evidence>
<dbReference type="PANTHER" id="PTHR30302">
    <property type="entry name" value="HYDROGENASE 1 MATURATION PROTEASE"/>
    <property type="match status" value="1"/>
</dbReference>
<evidence type="ECO:0000313" key="6">
    <source>
        <dbReference type="Proteomes" id="UP000612362"/>
    </source>
</evidence>
<organism evidence="5 6">
    <name type="scientific">Ktedonospora formicarum</name>
    <dbReference type="NCBI Taxonomy" id="2778364"/>
    <lineage>
        <taxon>Bacteria</taxon>
        <taxon>Bacillati</taxon>
        <taxon>Chloroflexota</taxon>
        <taxon>Ktedonobacteria</taxon>
        <taxon>Ktedonobacterales</taxon>
        <taxon>Ktedonobacteraceae</taxon>
        <taxon>Ktedonospora</taxon>
    </lineage>
</organism>
<gene>
    <name evidence="5" type="ORF">KSX_68810</name>
</gene>
<comment type="caution">
    <text evidence="5">The sequence shown here is derived from an EMBL/GenBank/DDBJ whole genome shotgun (WGS) entry which is preliminary data.</text>
</comment>
<dbReference type="NCBIfam" id="TIGR00072">
    <property type="entry name" value="hydrog_prot"/>
    <property type="match status" value="1"/>
</dbReference>
<dbReference type="AlphaFoldDB" id="A0A8J3MWJ4"/>
<dbReference type="RefSeq" id="WP_220197895.1">
    <property type="nucleotide sequence ID" value="NZ_BNJF01000004.1"/>
</dbReference>
<proteinExistence type="inferred from homology"/>
<dbReference type="Pfam" id="PF01750">
    <property type="entry name" value="HycI"/>
    <property type="match status" value="1"/>
</dbReference>
<dbReference type="InterPro" id="IPR023430">
    <property type="entry name" value="Pept_HybD-like_dom_sf"/>
</dbReference>
<dbReference type="SUPFAM" id="SSF53163">
    <property type="entry name" value="HybD-like"/>
    <property type="match status" value="1"/>
</dbReference>
<keyword evidence="6" id="KW-1185">Reference proteome</keyword>